<dbReference type="KEGG" id="mmad:MMJJ_06780"/>
<name>A0A2L1C9N4_METMI</name>
<sequence length="78" mass="9244">MRFELVKKVIWNIKKFGKTYRSCYLANVCRNDRQRILSEASDEELSQYVIDLKMVAPMLKRECVKRNVPFNVSVLESD</sequence>
<evidence type="ECO:0000313" key="1">
    <source>
        <dbReference type="EMBL" id="AVB76092.1"/>
    </source>
</evidence>
<reference evidence="2" key="1">
    <citation type="journal article" date="2018" name="Genome Announc.">
        <title>Complete Genome Sequence of the Methanococcus maripaludis Type Strain JJ (DSM 2067), a Model for Selenoprotein Synthesis in Archaea.</title>
        <authorList>
            <person name="Poehlein A."/>
            <person name="Heym D."/>
            <person name="Quitzke V."/>
            <person name="Fersch J."/>
            <person name="Daniel R."/>
            <person name="Rother M."/>
        </authorList>
    </citation>
    <scope>NUCLEOTIDE SEQUENCE [LARGE SCALE GENOMIC DNA]</scope>
    <source>
        <strain evidence="2">DSM 2067</strain>
    </source>
</reference>
<dbReference type="Proteomes" id="UP000239462">
    <property type="component" value="Chromosome"/>
</dbReference>
<protein>
    <submittedName>
        <fullName evidence="1">Uncharacterized protein</fullName>
    </submittedName>
</protein>
<proteinExistence type="predicted"/>
<dbReference type="GeneID" id="36101771"/>
<organism evidence="1 2">
    <name type="scientific">Methanococcus maripaludis</name>
    <name type="common">Methanococcus deltae</name>
    <dbReference type="NCBI Taxonomy" id="39152"/>
    <lineage>
        <taxon>Archaea</taxon>
        <taxon>Methanobacteriati</taxon>
        <taxon>Methanobacteriota</taxon>
        <taxon>Methanomada group</taxon>
        <taxon>Methanococci</taxon>
        <taxon>Methanococcales</taxon>
        <taxon>Methanococcaceae</taxon>
        <taxon>Methanococcus</taxon>
    </lineage>
</organism>
<dbReference type="EMBL" id="CP026606">
    <property type="protein sequence ID" value="AVB76092.1"/>
    <property type="molecule type" value="Genomic_DNA"/>
</dbReference>
<accession>A0A2L1C9N4</accession>
<gene>
    <name evidence="1" type="ORF">MMJJ_06780</name>
</gene>
<dbReference type="RefSeq" id="WP_104837688.1">
    <property type="nucleotide sequence ID" value="NZ_CP026606.1"/>
</dbReference>
<evidence type="ECO:0000313" key="2">
    <source>
        <dbReference type="Proteomes" id="UP000239462"/>
    </source>
</evidence>
<dbReference type="AlphaFoldDB" id="A0A2L1C9N4"/>